<comment type="subunit">
    <text evidence="5">Associates with stalled 50S ribosomal subunits. Binds to RqcP.</text>
</comment>
<evidence type="ECO:0000256" key="1">
    <source>
        <dbReference type="ARBA" id="ARBA00022555"/>
    </source>
</evidence>
<keyword evidence="8" id="KW-1185">Reference proteome</keyword>
<dbReference type="Pfam" id="PF05670">
    <property type="entry name" value="NFACT-R_1"/>
    <property type="match status" value="1"/>
</dbReference>
<dbReference type="Pfam" id="PF05833">
    <property type="entry name" value="NFACT_N"/>
    <property type="match status" value="1"/>
</dbReference>
<feature type="domain" description="NFACT RNA-binding" evidence="6">
    <location>
        <begin position="448"/>
        <end position="537"/>
    </location>
</feature>
<dbReference type="RefSeq" id="WP_086951451.1">
    <property type="nucleotide sequence ID" value="NZ_FWFD01000009.1"/>
</dbReference>
<dbReference type="PANTHER" id="PTHR15239">
    <property type="entry name" value="NUCLEAR EXPORT MEDIATOR FACTOR NEMF"/>
    <property type="match status" value="1"/>
</dbReference>
<dbReference type="AlphaFoldDB" id="A0A1X6WQ92"/>
<evidence type="ECO:0000256" key="4">
    <source>
        <dbReference type="ARBA" id="ARBA00022917"/>
    </source>
</evidence>
<dbReference type="GO" id="GO:0072344">
    <property type="term" value="P:rescue of stalled ribosome"/>
    <property type="evidence" value="ECO:0007669"/>
    <property type="project" value="UniProtKB-UniRule"/>
</dbReference>
<dbReference type="GO" id="GO:1990112">
    <property type="term" value="C:RQC complex"/>
    <property type="evidence" value="ECO:0007669"/>
    <property type="project" value="TreeGrafter"/>
</dbReference>
<dbReference type="PANTHER" id="PTHR15239:SF6">
    <property type="entry name" value="RIBOSOME QUALITY CONTROL COMPLEX SUBUNIT NEMF"/>
    <property type="match status" value="1"/>
</dbReference>
<evidence type="ECO:0000256" key="3">
    <source>
        <dbReference type="ARBA" id="ARBA00022884"/>
    </source>
</evidence>
<evidence type="ECO:0000313" key="7">
    <source>
        <dbReference type="EMBL" id="SLM85816.1"/>
    </source>
</evidence>
<sequence>MSFDGIFTHLISKELTHELVGGRISKIHQPYENELMLVIRNKSKNHTLLLSAHPSYSRVQLTEINYKNPSTPPNFCMVMRKYLEGSLLESISQKENDRVLHFSFSSRNEIGDLENIILTIELMGRHSNIILFNQSSNKIIDAIKHVGSSMNSYRTILPGADYISPPKQEKINPFEIPYNQLFELMNTADNIDASFIQNNFQGFGKDTASELAYRINLDLKNKFNIWQAFFSELSEQTNPCLYQLEGKEFFTPIPFLSMENTFVYYKSLSHLLDGFYEGKAERDRVKQQAGELFKKIKNDLAKIKKKVKKFDQALIDADNAEIFRIKGELLTTFLHEVPRGAKKVTLLNYYKDNEPIDISLNEALSPNQNAQKYFQRYQKLKNSVKIVKEQLEKANFEQIYLESVADQLELATPKDIDLIREELIAEKYIKDRQRKKKQKVKKSEPEKFISSTGLIISVGKNNLQNDQLTLKSAKKTDTWLHAKDIPGSHVIINSNDVDEETLLEAANLAAYYSKYRLSAQVPVDYVLVKHVKKPNGAKPGYVIYENQKTLFITPNKEKIDKALLNGGQL</sequence>
<proteinExistence type="inferred from homology"/>
<dbReference type="GO" id="GO:0043023">
    <property type="term" value="F:ribosomal large subunit binding"/>
    <property type="evidence" value="ECO:0007669"/>
    <property type="project" value="UniProtKB-UniRule"/>
</dbReference>
<protein>
    <recommendedName>
        <fullName evidence="5">Rqc2 homolog RqcH</fullName>
        <shortName evidence="5">RqcH</shortName>
    </recommendedName>
</protein>
<evidence type="ECO:0000256" key="5">
    <source>
        <dbReference type="HAMAP-Rule" id="MF_00844"/>
    </source>
</evidence>
<reference evidence="8" key="1">
    <citation type="submission" date="2017-02" db="EMBL/GenBank/DDBJ databases">
        <authorList>
            <person name="Dridi B."/>
        </authorList>
    </citation>
    <scope>NUCLEOTIDE SEQUENCE [LARGE SCALE GENOMIC DNA]</scope>
    <source>
        <strain evidence="8">bH819</strain>
    </source>
</reference>
<dbReference type="EMBL" id="FWFD01000009">
    <property type="protein sequence ID" value="SLM85816.1"/>
    <property type="molecule type" value="Genomic_DNA"/>
</dbReference>
<dbReference type="Gene3D" id="3.40.970.40">
    <property type="entry name" value="fibrinogen binding protein from staphylococcus aureus domain like"/>
    <property type="match status" value="1"/>
</dbReference>
<comment type="similarity">
    <text evidence="5">Belongs to the NEMF family.</text>
</comment>
<dbReference type="InterPro" id="IPR051608">
    <property type="entry name" value="RQC_Subunit_NEMF"/>
</dbReference>
<dbReference type="InterPro" id="IPR008532">
    <property type="entry name" value="NFACT_RNA-bd"/>
</dbReference>
<gene>
    <name evidence="5" type="primary">rqcH</name>
    <name evidence="7" type="ORF">FM121_06925</name>
</gene>
<keyword evidence="3 5" id="KW-0694">RNA-binding</keyword>
<accession>A0A1X6WQ92</accession>
<keyword evidence="4 5" id="KW-0648">Protein biosynthesis</keyword>
<keyword evidence="2 5" id="KW-0699">rRNA-binding</keyword>
<dbReference type="HAMAP" id="MF_00844_B">
    <property type="entry name" value="RqcH_B"/>
    <property type="match status" value="1"/>
</dbReference>
<dbReference type="InterPro" id="IPR043682">
    <property type="entry name" value="RqcH_bacterial"/>
</dbReference>
<name>A0A1X6WQ92_9ENTE</name>
<evidence type="ECO:0000256" key="2">
    <source>
        <dbReference type="ARBA" id="ARBA00022730"/>
    </source>
</evidence>
<keyword evidence="5" id="KW-0175">Coiled coil</keyword>
<feature type="coiled-coil region" evidence="5">
    <location>
        <begin position="370"/>
        <end position="397"/>
    </location>
</feature>
<organism evidence="7 8">
    <name type="scientific">Vagococcus fluvialis bH819</name>
    <dbReference type="NCBI Taxonomy" id="1255619"/>
    <lineage>
        <taxon>Bacteria</taxon>
        <taxon>Bacillati</taxon>
        <taxon>Bacillota</taxon>
        <taxon>Bacilli</taxon>
        <taxon>Lactobacillales</taxon>
        <taxon>Enterococcaceae</taxon>
        <taxon>Vagococcus</taxon>
    </lineage>
</organism>
<keyword evidence="1 5" id="KW-0820">tRNA-binding</keyword>
<dbReference type="FunFam" id="2.30.310.10:FF:000004">
    <property type="entry name" value="Fibronectin-binding protein A"/>
    <property type="match status" value="1"/>
</dbReference>
<dbReference type="GO" id="GO:0019843">
    <property type="term" value="F:rRNA binding"/>
    <property type="evidence" value="ECO:0007669"/>
    <property type="project" value="UniProtKB-UniRule"/>
</dbReference>
<dbReference type="OrthoDB" id="9766163at2"/>
<comment type="function">
    <text evidence="5">Key component of the ribosome quality control system (RQC), a ribosome-associated complex that mediates the extraction of incompletely synthesized nascent chains from stalled ribosomes and their subsequent degradation. RqcH recruits Ala-charged tRNA, and with RqcP directs the elongation of stalled nascent chains on 50S ribosomal subunits, leading to non-templated C-terminal alanine extensions (Ala tail). The Ala tail promotes nascent chain degradation. May add between 1 and at least 8 Ala residues. Binds to stalled 50S ribosomal subunits.</text>
</comment>
<dbReference type="Proteomes" id="UP000195918">
    <property type="component" value="Unassembled WGS sequence"/>
</dbReference>
<evidence type="ECO:0000313" key="8">
    <source>
        <dbReference type="Proteomes" id="UP000195918"/>
    </source>
</evidence>
<evidence type="ECO:0000259" key="6">
    <source>
        <dbReference type="Pfam" id="PF05670"/>
    </source>
</evidence>
<dbReference type="GO" id="GO:0000049">
    <property type="term" value="F:tRNA binding"/>
    <property type="evidence" value="ECO:0007669"/>
    <property type="project" value="UniProtKB-UniRule"/>
</dbReference>
<dbReference type="Gene3D" id="2.30.310.10">
    <property type="entry name" value="ibrinogen binding protein from staphylococcus aureus domain"/>
    <property type="match status" value="1"/>
</dbReference>